<accession>A0A3N4K7L7</accession>
<feature type="compositionally biased region" description="Acidic residues" evidence="1">
    <location>
        <begin position="140"/>
        <end position="152"/>
    </location>
</feature>
<feature type="region of interest" description="Disordered" evidence="1">
    <location>
        <begin position="129"/>
        <end position="159"/>
    </location>
</feature>
<keyword evidence="3" id="KW-1185">Reference proteome</keyword>
<reference evidence="2 3" key="1">
    <citation type="journal article" date="2018" name="Nat. Ecol. Evol.">
        <title>Pezizomycetes genomes reveal the molecular basis of ectomycorrhizal truffle lifestyle.</title>
        <authorList>
            <person name="Murat C."/>
            <person name="Payen T."/>
            <person name="Noel B."/>
            <person name="Kuo A."/>
            <person name="Morin E."/>
            <person name="Chen J."/>
            <person name="Kohler A."/>
            <person name="Krizsan K."/>
            <person name="Balestrini R."/>
            <person name="Da Silva C."/>
            <person name="Montanini B."/>
            <person name="Hainaut M."/>
            <person name="Levati E."/>
            <person name="Barry K.W."/>
            <person name="Belfiori B."/>
            <person name="Cichocki N."/>
            <person name="Clum A."/>
            <person name="Dockter R.B."/>
            <person name="Fauchery L."/>
            <person name="Guy J."/>
            <person name="Iotti M."/>
            <person name="Le Tacon F."/>
            <person name="Lindquist E.A."/>
            <person name="Lipzen A."/>
            <person name="Malagnac F."/>
            <person name="Mello A."/>
            <person name="Molinier V."/>
            <person name="Miyauchi S."/>
            <person name="Poulain J."/>
            <person name="Riccioni C."/>
            <person name="Rubini A."/>
            <person name="Sitrit Y."/>
            <person name="Splivallo R."/>
            <person name="Traeger S."/>
            <person name="Wang M."/>
            <person name="Zifcakova L."/>
            <person name="Wipf D."/>
            <person name="Zambonelli A."/>
            <person name="Paolocci F."/>
            <person name="Nowrousian M."/>
            <person name="Ottonello S."/>
            <person name="Baldrian P."/>
            <person name="Spatafora J.W."/>
            <person name="Henrissat B."/>
            <person name="Nagy L.G."/>
            <person name="Aury J.M."/>
            <person name="Wincker P."/>
            <person name="Grigoriev I.V."/>
            <person name="Bonfante P."/>
            <person name="Martin F.M."/>
        </authorList>
    </citation>
    <scope>NUCLEOTIDE SEQUENCE [LARGE SCALE GENOMIC DNA]</scope>
    <source>
        <strain evidence="2 3">CCBAS932</strain>
    </source>
</reference>
<dbReference type="Proteomes" id="UP000277580">
    <property type="component" value="Unassembled WGS sequence"/>
</dbReference>
<dbReference type="InParanoid" id="A0A3N4K7L7"/>
<proteinExistence type="predicted"/>
<evidence type="ECO:0000313" key="2">
    <source>
        <dbReference type="EMBL" id="RPB06393.1"/>
    </source>
</evidence>
<name>A0A3N4K7L7_9PEZI</name>
<protein>
    <submittedName>
        <fullName evidence="2">Uncharacterized protein</fullName>
    </submittedName>
</protein>
<organism evidence="2 3">
    <name type="scientific">Morchella conica CCBAS932</name>
    <dbReference type="NCBI Taxonomy" id="1392247"/>
    <lineage>
        <taxon>Eukaryota</taxon>
        <taxon>Fungi</taxon>
        <taxon>Dikarya</taxon>
        <taxon>Ascomycota</taxon>
        <taxon>Pezizomycotina</taxon>
        <taxon>Pezizomycetes</taxon>
        <taxon>Pezizales</taxon>
        <taxon>Morchellaceae</taxon>
        <taxon>Morchella</taxon>
    </lineage>
</organism>
<dbReference type="EMBL" id="ML119382">
    <property type="protein sequence ID" value="RPB06393.1"/>
    <property type="molecule type" value="Genomic_DNA"/>
</dbReference>
<gene>
    <name evidence="2" type="ORF">P167DRAFT_569169</name>
</gene>
<evidence type="ECO:0000313" key="3">
    <source>
        <dbReference type="Proteomes" id="UP000277580"/>
    </source>
</evidence>
<sequence length="179" mass="19005">MTLASDILTLLGHTTNTLNQLMLSDTQGPPRAKHCTLALRQLLATAEAAAKLAEVAHVEALTTQSAAAAAGAAVGRGDTEGPIGERLVEAQCQMVEGGMEGLKSEAEAGGVEKEDERAVVKEAERTVSLPVPLPQTETVPETETETEVDAEETERRKAEIQNRQLLAGWGYAFKKRGDS</sequence>
<evidence type="ECO:0000256" key="1">
    <source>
        <dbReference type="SAM" id="MobiDB-lite"/>
    </source>
</evidence>
<dbReference type="AlphaFoldDB" id="A0A3N4K7L7"/>